<protein>
    <recommendedName>
        <fullName evidence="2">Secreted protein</fullName>
    </recommendedName>
</protein>
<organism evidence="1">
    <name type="scientific">Streptomyces sp. NBC_00180</name>
    <dbReference type="NCBI Taxonomy" id="2903632"/>
    <lineage>
        <taxon>Bacteria</taxon>
        <taxon>Bacillati</taxon>
        <taxon>Actinomycetota</taxon>
        <taxon>Actinomycetes</taxon>
        <taxon>Kitasatosporales</taxon>
        <taxon>Streptomycetaceae</taxon>
        <taxon>Streptomyces</taxon>
    </lineage>
</organism>
<dbReference type="EMBL" id="CP108140">
    <property type="protein sequence ID" value="WTP87836.1"/>
    <property type="molecule type" value="Genomic_DNA"/>
</dbReference>
<proteinExistence type="predicted"/>
<sequence>MRSTEEVVLSLREALRGVGVVLPSLSVDPVTGAGDEPFALVQLGRCNMRTAERLAAVLRGEPVEPAPTKEELLARVRQVNREGRLPR</sequence>
<gene>
    <name evidence="1" type="ORF">OG477_21855</name>
</gene>
<dbReference type="AlphaFoldDB" id="A0AAU1HYY3"/>
<evidence type="ECO:0008006" key="2">
    <source>
        <dbReference type="Google" id="ProtNLM"/>
    </source>
</evidence>
<accession>A0AAU1HYY3</accession>
<name>A0AAU1HYY3_9ACTN</name>
<evidence type="ECO:0000313" key="1">
    <source>
        <dbReference type="EMBL" id="WTP87836.1"/>
    </source>
</evidence>
<reference evidence="1" key="1">
    <citation type="submission" date="2022-10" db="EMBL/GenBank/DDBJ databases">
        <title>The complete genomes of actinobacterial strains from the NBC collection.</title>
        <authorList>
            <person name="Joergensen T.S."/>
            <person name="Alvarez Arevalo M."/>
            <person name="Sterndorff E.B."/>
            <person name="Faurdal D."/>
            <person name="Vuksanovic O."/>
            <person name="Mourched A.-S."/>
            <person name="Charusanti P."/>
            <person name="Shaw S."/>
            <person name="Blin K."/>
            <person name="Weber T."/>
        </authorList>
    </citation>
    <scope>NUCLEOTIDE SEQUENCE</scope>
    <source>
        <strain evidence="1">NBC 00180</strain>
    </source>
</reference>